<organism evidence="1 2">
    <name type="scientific">Smittium culicis</name>
    <dbReference type="NCBI Taxonomy" id="133412"/>
    <lineage>
        <taxon>Eukaryota</taxon>
        <taxon>Fungi</taxon>
        <taxon>Fungi incertae sedis</taxon>
        <taxon>Zoopagomycota</taxon>
        <taxon>Kickxellomycotina</taxon>
        <taxon>Harpellomycetes</taxon>
        <taxon>Harpellales</taxon>
        <taxon>Legeriomycetaceae</taxon>
        <taxon>Smittium</taxon>
    </lineage>
</organism>
<evidence type="ECO:0000313" key="1">
    <source>
        <dbReference type="EMBL" id="OMJ25938.1"/>
    </source>
</evidence>
<sequence length="68" mass="7443">MCQPVCQRSPAPNAFARNNTVPLRQKHSALWQKHSALQPETLSSPGRNIQLSSPNRSCFPGMNTAAVL</sequence>
<dbReference type="EMBL" id="LSSM01001552">
    <property type="protein sequence ID" value="OMJ25938.1"/>
    <property type="molecule type" value="Genomic_DNA"/>
</dbReference>
<dbReference type="AlphaFoldDB" id="A0A1R1YG89"/>
<dbReference type="Proteomes" id="UP000187429">
    <property type="component" value="Unassembled WGS sequence"/>
</dbReference>
<proteinExistence type="predicted"/>
<accession>A0A1R1YG89</accession>
<comment type="caution">
    <text evidence="1">The sequence shown here is derived from an EMBL/GenBank/DDBJ whole genome shotgun (WGS) entry which is preliminary data.</text>
</comment>
<reference evidence="2" key="1">
    <citation type="submission" date="2017-01" db="EMBL/GenBank/DDBJ databases">
        <authorList>
            <person name="Wang Y."/>
            <person name="White M."/>
            <person name="Kvist S."/>
            <person name="Moncalvo J.-M."/>
        </authorList>
    </citation>
    <scope>NUCLEOTIDE SEQUENCE [LARGE SCALE GENOMIC DNA]</scope>
    <source>
        <strain evidence="2">ID-206-W2</strain>
    </source>
</reference>
<name>A0A1R1YG89_9FUNG</name>
<protein>
    <submittedName>
        <fullName evidence="1">Uncharacterized protein</fullName>
    </submittedName>
</protein>
<keyword evidence="2" id="KW-1185">Reference proteome</keyword>
<gene>
    <name evidence="1" type="ORF">AYI69_g4129</name>
</gene>
<evidence type="ECO:0000313" key="2">
    <source>
        <dbReference type="Proteomes" id="UP000187429"/>
    </source>
</evidence>